<dbReference type="Pfam" id="PF00135">
    <property type="entry name" value="COesterase"/>
    <property type="match status" value="1"/>
</dbReference>
<accession>A0A7S0Q867</accession>
<proteinExistence type="inferred from homology"/>
<dbReference type="InterPro" id="IPR002018">
    <property type="entry name" value="CarbesteraseB"/>
</dbReference>
<gene>
    <name evidence="5" type="ORF">CPEL01642_LOCUS22455</name>
</gene>
<sequence length="379" mass="40546">MGFAAFNSSSIGGSNNGFRDLVEGLNWVRRHIAAFGGDPERVTIYGESAGGQGVAALLTSPLSKGLFRAAIAESAGETNTVLLAERMAHTAAILSHTACDPDDLECLQGLNSTELVHTVNSHIGSDEGNHWAAVTVGDDFSPDTALRQIKAGAFSRVPFMLGSNADEGSLFINATSLTNTEAECVYEALGDSSDDTAKVLKGLYPIIPGQNNLGALIDLYSDVAMHCPHRELAQALDEAGASPWVYSFNRSPGCPLQPKLGASHGFEVPYVFQQLDVLLNPLQPNCEPPSEDEDLAKQIGFLWAFFAREGGQVPSWPRFEAQTKGQVAKLDLGLDPLDVDTETGYRRFYCARLAPLCIPAFGRTSIQLNAAVERCKGVS</sequence>
<dbReference type="PROSITE" id="PS00122">
    <property type="entry name" value="CARBOXYLESTERASE_B_1"/>
    <property type="match status" value="1"/>
</dbReference>
<evidence type="ECO:0000259" key="4">
    <source>
        <dbReference type="Pfam" id="PF00135"/>
    </source>
</evidence>
<name>A0A7S0Q867_9EUKA</name>
<dbReference type="EC" id="3.1.1.-" evidence="3"/>
<evidence type="ECO:0000256" key="2">
    <source>
        <dbReference type="ARBA" id="ARBA00022801"/>
    </source>
</evidence>
<organism evidence="5">
    <name type="scientific">Coccolithus braarudii</name>
    <dbReference type="NCBI Taxonomy" id="221442"/>
    <lineage>
        <taxon>Eukaryota</taxon>
        <taxon>Haptista</taxon>
        <taxon>Haptophyta</taxon>
        <taxon>Prymnesiophyceae</taxon>
        <taxon>Coccolithales</taxon>
        <taxon>Coccolithaceae</taxon>
        <taxon>Coccolithus</taxon>
    </lineage>
</organism>
<dbReference type="EMBL" id="HBEY01046787">
    <property type="protein sequence ID" value="CAD8619074.1"/>
    <property type="molecule type" value="Transcribed_RNA"/>
</dbReference>
<reference evidence="5" key="1">
    <citation type="submission" date="2021-01" db="EMBL/GenBank/DDBJ databases">
        <authorList>
            <person name="Corre E."/>
            <person name="Pelletier E."/>
            <person name="Niang G."/>
            <person name="Scheremetjew M."/>
            <person name="Finn R."/>
            <person name="Kale V."/>
            <person name="Holt S."/>
            <person name="Cochrane G."/>
            <person name="Meng A."/>
            <person name="Brown T."/>
            <person name="Cohen L."/>
        </authorList>
    </citation>
    <scope>NUCLEOTIDE SEQUENCE</scope>
    <source>
        <strain evidence="5">PLY182g</strain>
    </source>
</reference>
<keyword evidence="2 3" id="KW-0378">Hydrolase</keyword>
<dbReference type="PANTHER" id="PTHR11559">
    <property type="entry name" value="CARBOXYLESTERASE"/>
    <property type="match status" value="1"/>
</dbReference>
<feature type="domain" description="Carboxylesterase type B" evidence="4">
    <location>
        <begin position="1"/>
        <end position="333"/>
    </location>
</feature>
<evidence type="ECO:0000313" key="5">
    <source>
        <dbReference type="EMBL" id="CAD8619074.1"/>
    </source>
</evidence>
<dbReference type="GO" id="GO:0016787">
    <property type="term" value="F:hydrolase activity"/>
    <property type="evidence" value="ECO:0007669"/>
    <property type="project" value="UniProtKB-KW"/>
</dbReference>
<evidence type="ECO:0000256" key="1">
    <source>
        <dbReference type="ARBA" id="ARBA00005964"/>
    </source>
</evidence>
<dbReference type="InterPro" id="IPR050309">
    <property type="entry name" value="Type-B_Carboxylest/Lipase"/>
</dbReference>
<dbReference type="SUPFAM" id="SSF53474">
    <property type="entry name" value="alpha/beta-Hydrolases"/>
    <property type="match status" value="1"/>
</dbReference>
<protein>
    <recommendedName>
        <fullName evidence="3">Carboxylic ester hydrolase</fullName>
        <ecNumber evidence="3">3.1.1.-</ecNumber>
    </recommendedName>
</protein>
<comment type="similarity">
    <text evidence="1 3">Belongs to the type-B carboxylesterase/lipase family.</text>
</comment>
<dbReference type="InterPro" id="IPR019826">
    <property type="entry name" value="Carboxylesterase_B_AS"/>
</dbReference>
<dbReference type="AlphaFoldDB" id="A0A7S0Q867"/>
<dbReference type="InterPro" id="IPR029058">
    <property type="entry name" value="AB_hydrolase_fold"/>
</dbReference>
<evidence type="ECO:0000256" key="3">
    <source>
        <dbReference type="RuleBase" id="RU361235"/>
    </source>
</evidence>
<dbReference type="Gene3D" id="3.40.50.1820">
    <property type="entry name" value="alpha/beta hydrolase"/>
    <property type="match status" value="1"/>
</dbReference>